<dbReference type="Gramene" id="PAN19687">
    <property type="protein sequence ID" value="PAN19687"/>
    <property type="gene ID" value="PAHAL_3G290400"/>
</dbReference>
<proteinExistence type="predicted"/>
<dbReference type="Proteomes" id="UP000243499">
    <property type="component" value="Chromosome 3"/>
</dbReference>
<name>A0A2S3HC97_9POAL</name>
<evidence type="ECO:0000313" key="2">
    <source>
        <dbReference type="EMBL" id="PAN19687.1"/>
    </source>
</evidence>
<organism evidence="2">
    <name type="scientific">Panicum hallii</name>
    <dbReference type="NCBI Taxonomy" id="206008"/>
    <lineage>
        <taxon>Eukaryota</taxon>
        <taxon>Viridiplantae</taxon>
        <taxon>Streptophyta</taxon>
        <taxon>Embryophyta</taxon>
        <taxon>Tracheophyta</taxon>
        <taxon>Spermatophyta</taxon>
        <taxon>Magnoliopsida</taxon>
        <taxon>Liliopsida</taxon>
        <taxon>Poales</taxon>
        <taxon>Poaceae</taxon>
        <taxon>PACMAD clade</taxon>
        <taxon>Panicoideae</taxon>
        <taxon>Panicodae</taxon>
        <taxon>Paniceae</taxon>
        <taxon>Panicinae</taxon>
        <taxon>Panicum</taxon>
        <taxon>Panicum sect. Panicum</taxon>
    </lineage>
</organism>
<protein>
    <submittedName>
        <fullName evidence="2">Uncharacterized protein</fullName>
    </submittedName>
</protein>
<gene>
    <name evidence="2" type="ORF">PAHAL_3G290400</name>
</gene>
<reference evidence="2" key="1">
    <citation type="submission" date="2018-04" db="EMBL/GenBank/DDBJ databases">
        <title>WGS assembly of Panicum hallii.</title>
        <authorList>
            <person name="Lovell J."/>
            <person name="Jenkins J."/>
            <person name="Lowry D."/>
            <person name="Mamidi S."/>
            <person name="Sreedasyam A."/>
            <person name="Weng X."/>
            <person name="Barry K."/>
            <person name="Bonette J."/>
            <person name="Campitelli B."/>
            <person name="Daum C."/>
            <person name="Gordon S."/>
            <person name="Gould B."/>
            <person name="Lipzen A."/>
            <person name="Macqueen A."/>
            <person name="Palacio-Mejia J."/>
            <person name="Plott C."/>
            <person name="Shakirov E."/>
            <person name="Shu S."/>
            <person name="Yoshinaga Y."/>
            <person name="Zane M."/>
            <person name="Rokhsar D."/>
            <person name="Grimwood J."/>
            <person name="Schmutz J."/>
            <person name="Juenger T."/>
        </authorList>
    </citation>
    <scope>NUCLEOTIDE SEQUENCE [LARGE SCALE GENOMIC DNA]</scope>
    <source>
        <strain evidence="2">FIL2</strain>
    </source>
</reference>
<accession>A0A2S3HC97</accession>
<dbReference type="AlphaFoldDB" id="A0A2S3HC97"/>
<feature type="compositionally biased region" description="Basic residues" evidence="1">
    <location>
        <begin position="58"/>
        <end position="72"/>
    </location>
</feature>
<sequence>MAPSALCCWCAHCGAVRRLRAEGDFASCASCGRVLLELRGDAPPAAAAAGLLRQRRCRRKRRREARTVGRGRKGPEVGARSGRGDVSDAESTVLTA</sequence>
<feature type="region of interest" description="Disordered" evidence="1">
    <location>
        <begin position="58"/>
        <end position="96"/>
    </location>
</feature>
<evidence type="ECO:0000256" key="1">
    <source>
        <dbReference type="SAM" id="MobiDB-lite"/>
    </source>
</evidence>
<dbReference type="EMBL" id="CM008048">
    <property type="protein sequence ID" value="PAN19687.1"/>
    <property type="molecule type" value="Genomic_DNA"/>
</dbReference>